<gene>
    <name evidence="7" type="ORF">PVAND_009657</name>
</gene>
<feature type="transmembrane region" description="Helical" evidence="6">
    <location>
        <begin position="135"/>
        <end position="152"/>
    </location>
</feature>
<protein>
    <recommendedName>
        <fullName evidence="9">Protein-cysteine N-palmitoyltransferase Rasp</fullName>
    </recommendedName>
</protein>
<dbReference type="InterPro" id="IPR004299">
    <property type="entry name" value="MBOAT_fam"/>
</dbReference>
<sequence length="507" mass="61216">MNGYLSNQELRFYFCFTIILYFIMIYNVQTISNSNLKAYKFMNDGWKIFNRKVDNYDVEWQVFKDLIRNYWYWFLIHIVSGEIFRLFKFKNISILHFIIGLSACLHMYNIQFFIILLSQSLISYIISSVFKKKRHVWAITCLWLFILNVLKFESYFSNLMDILNIDESKVHDFLVIFAWCLLKNTSFNLERVTRPNEENFNLLNCLGYVFYIPTFHFGPIISYTRYLHMLENLHTEETYTMNNHKERIKKFLLKLLRFAFWYVVTEIGLHFFYIHYIAMEVDLKTLNIFALFGLGFLHGQFFNNKYIIQYGLPIALGEFEHIPMPNKPKCICRIHKYSDMWKFFDHGLYEFLFKYIYTKITTRSSSASQKIFASFITFSFIYIWHGLFDYILIWSIANYICIVIEKFIYSYIESKRFEIKALSIIRTEENLHRLRAYIGAHVLIPAILSNFFFFGGTDFGIEFVRRTYTFGLWNYFKISGTIFLLYPIAEAIKRYEQMNNKNVKYIY</sequence>
<keyword evidence="8" id="KW-1185">Reference proteome</keyword>
<comment type="caution">
    <text evidence="7">The sequence shown here is derived from an EMBL/GenBank/DDBJ whole genome shotgun (WGS) entry which is preliminary data.</text>
</comment>
<feature type="transmembrane region" description="Helical" evidence="6">
    <location>
        <begin position="94"/>
        <end position="115"/>
    </location>
</feature>
<dbReference type="GO" id="GO:0016020">
    <property type="term" value="C:membrane"/>
    <property type="evidence" value="ECO:0007669"/>
    <property type="project" value="UniProtKB-SubCell"/>
</dbReference>
<feature type="transmembrane region" description="Helical" evidence="6">
    <location>
        <begin position="12"/>
        <end position="32"/>
    </location>
</feature>
<evidence type="ECO:0000313" key="7">
    <source>
        <dbReference type="EMBL" id="KAG5680132.1"/>
    </source>
</evidence>
<dbReference type="Pfam" id="PF03062">
    <property type="entry name" value="MBOAT"/>
    <property type="match status" value="1"/>
</dbReference>
<dbReference type="PANTHER" id="PTHR13285">
    <property type="entry name" value="ACYLTRANSFERASE"/>
    <property type="match status" value="1"/>
</dbReference>
<keyword evidence="2 6" id="KW-0812">Transmembrane</keyword>
<dbReference type="GO" id="GO:0016409">
    <property type="term" value="F:palmitoyltransferase activity"/>
    <property type="evidence" value="ECO:0007669"/>
    <property type="project" value="TreeGrafter"/>
</dbReference>
<organism evidence="7 8">
    <name type="scientific">Polypedilum vanderplanki</name>
    <name type="common">Sleeping chironomid midge</name>
    <dbReference type="NCBI Taxonomy" id="319348"/>
    <lineage>
        <taxon>Eukaryota</taxon>
        <taxon>Metazoa</taxon>
        <taxon>Ecdysozoa</taxon>
        <taxon>Arthropoda</taxon>
        <taxon>Hexapoda</taxon>
        <taxon>Insecta</taxon>
        <taxon>Pterygota</taxon>
        <taxon>Neoptera</taxon>
        <taxon>Endopterygota</taxon>
        <taxon>Diptera</taxon>
        <taxon>Nematocera</taxon>
        <taxon>Chironomoidea</taxon>
        <taxon>Chironomidae</taxon>
        <taxon>Chironominae</taxon>
        <taxon>Polypedilum</taxon>
        <taxon>Polypedilum</taxon>
    </lineage>
</organism>
<feature type="transmembrane region" description="Helical" evidence="6">
    <location>
        <begin position="473"/>
        <end position="492"/>
    </location>
</feature>
<evidence type="ECO:0000256" key="1">
    <source>
        <dbReference type="ARBA" id="ARBA00004141"/>
    </source>
</evidence>
<dbReference type="InterPro" id="IPR051085">
    <property type="entry name" value="MB_O-acyltransferase"/>
</dbReference>
<evidence type="ECO:0000313" key="8">
    <source>
        <dbReference type="Proteomes" id="UP001107558"/>
    </source>
</evidence>
<dbReference type="OrthoDB" id="420606at2759"/>
<dbReference type="AlphaFoldDB" id="A0A9J6CDF1"/>
<feature type="transmembrane region" description="Helical" evidence="6">
    <location>
        <begin position="391"/>
        <end position="412"/>
    </location>
</feature>
<evidence type="ECO:0000256" key="6">
    <source>
        <dbReference type="SAM" id="Phobius"/>
    </source>
</evidence>
<dbReference type="EMBL" id="JADBJN010000001">
    <property type="protein sequence ID" value="KAG5680132.1"/>
    <property type="molecule type" value="Genomic_DNA"/>
</dbReference>
<proteinExistence type="inferred from homology"/>
<evidence type="ECO:0008006" key="9">
    <source>
        <dbReference type="Google" id="ProtNLM"/>
    </source>
</evidence>
<feature type="transmembrane region" description="Helical" evidence="6">
    <location>
        <begin position="433"/>
        <end position="453"/>
    </location>
</feature>
<keyword evidence="3 6" id="KW-1133">Transmembrane helix</keyword>
<evidence type="ECO:0000256" key="3">
    <source>
        <dbReference type="ARBA" id="ARBA00022989"/>
    </source>
</evidence>
<feature type="transmembrane region" description="Helical" evidence="6">
    <location>
        <begin position="367"/>
        <end position="385"/>
    </location>
</feature>
<name>A0A9J6CDF1_POLVA</name>
<reference evidence="7" key="1">
    <citation type="submission" date="2021-03" db="EMBL/GenBank/DDBJ databases">
        <title>Chromosome level genome of the anhydrobiotic midge Polypedilum vanderplanki.</title>
        <authorList>
            <person name="Yoshida Y."/>
            <person name="Kikawada T."/>
            <person name="Gusev O."/>
        </authorList>
    </citation>
    <scope>NUCLEOTIDE SEQUENCE</scope>
    <source>
        <strain evidence="7">NIAS01</strain>
        <tissue evidence="7">Whole body or cell culture</tissue>
    </source>
</reference>
<evidence type="ECO:0000256" key="4">
    <source>
        <dbReference type="ARBA" id="ARBA00023136"/>
    </source>
</evidence>
<feature type="transmembrane region" description="Helical" evidence="6">
    <location>
        <begin position="70"/>
        <end position="87"/>
    </location>
</feature>
<dbReference type="Proteomes" id="UP001107558">
    <property type="component" value="Chromosome 1"/>
</dbReference>
<evidence type="ECO:0000256" key="5">
    <source>
        <dbReference type="ARBA" id="ARBA00038268"/>
    </source>
</evidence>
<dbReference type="PANTHER" id="PTHR13285:SF18">
    <property type="entry name" value="PROTEIN-CYSTEINE N-PALMITOYLTRANSFERASE RASP"/>
    <property type="match status" value="1"/>
</dbReference>
<keyword evidence="4 6" id="KW-0472">Membrane</keyword>
<comment type="similarity">
    <text evidence="5">Belongs to the membrane-bound acyltransferase family. HHAT subfamily.</text>
</comment>
<comment type="subcellular location">
    <subcellularLocation>
        <location evidence="1">Membrane</location>
        <topology evidence="1">Multi-pass membrane protein</topology>
    </subcellularLocation>
</comment>
<dbReference type="GO" id="GO:0005783">
    <property type="term" value="C:endoplasmic reticulum"/>
    <property type="evidence" value="ECO:0007669"/>
    <property type="project" value="TreeGrafter"/>
</dbReference>
<evidence type="ECO:0000256" key="2">
    <source>
        <dbReference type="ARBA" id="ARBA00022692"/>
    </source>
</evidence>
<accession>A0A9J6CDF1</accession>
<feature type="transmembrane region" description="Helical" evidence="6">
    <location>
        <begin position="255"/>
        <end position="279"/>
    </location>
</feature>